<dbReference type="RefSeq" id="WP_202920850.1">
    <property type="nucleotide sequence ID" value="NZ_CP036273.1"/>
</dbReference>
<sequence length="278" mass="30314">MPKAGEVAQIERFFAGVDAQAGTRFMLDKPFSHDDCPRYLVELGRVLTLLPPPPARVLDLGVGMGWTTVFLALRGYHVVGQDICGDAIELARRNAARYGVTTAEFAVTDYESMTYRDEFDAALFYDALHHAEDERAALAGVSAALKPGGVCLAVEPGEGHATSAPTLEYVARYGVTEKDMPPRHVIDVARGVGFRSFRVYSRDLEPTPVLVADLDARPAASRAAPFPGRIATSLRFARKALRALLKGTCAEDGQQLFGTPVPKPEPELRESAIIWMRK</sequence>
<keyword evidence="2" id="KW-0808">Transferase</keyword>
<dbReference type="CDD" id="cd02440">
    <property type="entry name" value="AdoMet_MTases"/>
    <property type="match status" value="1"/>
</dbReference>
<gene>
    <name evidence="2" type="ORF">ETAA1_25760</name>
</gene>
<proteinExistence type="predicted"/>
<dbReference type="AlphaFoldDB" id="A0A517XSV4"/>
<reference evidence="2 3" key="1">
    <citation type="submission" date="2019-02" db="EMBL/GenBank/DDBJ databases">
        <title>Deep-cultivation of Planctomycetes and their phenomic and genomic characterization uncovers novel biology.</title>
        <authorList>
            <person name="Wiegand S."/>
            <person name="Jogler M."/>
            <person name="Boedeker C."/>
            <person name="Pinto D."/>
            <person name="Vollmers J."/>
            <person name="Rivas-Marin E."/>
            <person name="Kohn T."/>
            <person name="Peeters S.H."/>
            <person name="Heuer A."/>
            <person name="Rast P."/>
            <person name="Oberbeckmann S."/>
            <person name="Bunk B."/>
            <person name="Jeske O."/>
            <person name="Meyerdierks A."/>
            <person name="Storesund J.E."/>
            <person name="Kallscheuer N."/>
            <person name="Luecker S."/>
            <person name="Lage O.M."/>
            <person name="Pohl T."/>
            <person name="Merkel B.J."/>
            <person name="Hornburger P."/>
            <person name="Mueller R.-W."/>
            <person name="Bruemmer F."/>
            <person name="Labrenz M."/>
            <person name="Spormann A.M."/>
            <person name="Op den Camp H."/>
            <person name="Overmann J."/>
            <person name="Amann R."/>
            <person name="Jetten M.S.M."/>
            <person name="Mascher T."/>
            <person name="Medema M.H."/>
            <person name="Devos D.P."/>
            <person name="Kaster A.-K."/>
            <person name="Ovreas L."/>
            <person name="Rohde M."/>
            <person name="Galperin M.Y."/>
            <person name="Jogler C."/>
        </authorList>
    </citation>
    <scope>NUCLEOTIDE SEQUENCE [LARGE SCALE GENOMIC DNA]</scope>
    <source>
        <strain evidence="2 3">ETA_A1</strain>
    </source>
</reference>
<dbReference type="SUPFAM" id="SSF53335">
    <property type="entry name" value="S-adenosyl-L-methionine-dependent methyltransferases"/>
    <property type="match status" value="1"/>
</dbReference>
<keyword evidence="2" id="KW-0830">Ubiquinone</keyword>
<dbReference type="EMBL" id="CP036273">
    <property type="protein sequence ID" value="QDU20620.1"/>
    <property type="molecule type" value="Genomic_DNA"/>
</dbReference>
<dbReference type="Gene3D" id="3.40.50.150">
    <property type="entry name" value="Vaccinia Virus protein VP39"/>
    <property type="match status" value="1"/>
</dbReference>
<accession>A0A517XSV4</accession>
<organism evidence="2 3">
    <name type="scientific">Urbifossiella limnaea</name>
    <dbReference type="NCBI Taxonomy" id="2528023"/>
    <lineage>
        <taxon>Bacteria</taxon>
        <taxon>Pseudomonadati</taxon>
        <taxon>Planctomycetota</taxon>
        <taxon>Planctomycetia</taxon>
        <taxon>Gemmatales</taxon>
        <taxon>Gemmataceae</taxon>
        <taxon>Urbifossiella</taxon>
    </lineage>
</organism>
<dbReference type="GO" id="GO:0008168">
    <property type="term" value="F:methyltransferase activity"/>
    <property type="evidence" value="ECO:0007669"/>
    <property type="project" value="UniProtKB-KW"/>
</dbReference>
<dbReference type="GO" id="GO:0032259">
    <property type="term" value="P:methylation"/>
    <property type="evidence" value="ECO:0007669"/>
    <property type="project" value="UniProtKB-KW"/>
</dbReference>
<dbReference type="InterPro" id="IPR029063">
    <property type="entry name" value="SAM-dependent_MTases_sf"/>
</dbReference>
<protein>
    <submittedName>
        <fullName evidence="2">Bifunctional 3-demethylubiquinone-9 3-methyltransferase/ 2-octaprenyl-6-hydroxy phenol methylase</fullName>
    </submittedName>
</protein>
<keyword evidence="2" id="KW-0489">Methyltransferase</keyword>
<name>A0A517XSV4_9BACT</name>
<dbReference type="PANTHER" id="PTHR43464">
    <property type="entry name" value="METHYLTRANSFERASE"/>
    <property type="match status" value="1"/>
</dbReference>
<keyword evidence="3" id="KW-1185">Reference proteome</keyword>
<evidence type="ECO:0000313" key="3">
    <source>
        <dbReference type="Proteomes" id="UP000319576"/>
    </source>
</evidence>
<evidence type="ECO:0000313" key="2">
    <source>
        <dbReference type="EMBL" id="QDU20620.1"/>
    </source>
</evidence>
<feature type="domain" description="Methyltransferase" evidence="1">
    <location>
        <begin position="57"/>
        <end position="149"/>
    </location>
</feature>
<dbReference type="Proteomes" id="UP000319576">
    <property type="component" value="Chromosome"/>
</dbReference>
<evidence type="ECO:0000259" key="1">
    <source>
        <dbReference type="Pfam" id="PF13649"/>
    </source>
</evidence>
<dbReference type="Pfam" id="PF13649">
    <property type="entry name" value="Methyltransf_25"/>
    <property type="match status" value="1"/>
</dbReference>
<dbReference type="KEGG" id="uli:ETAA1_25760"/>
<dbReference type="InterPro" id="IPR041698">
    <property type="entry name" value="Methyltransf_25"/>
</dbReference>